<reference evidence="4" key="1">
    <citation type="submission" date="2011-04" db="EMBL/GenBank/DDBJ databases">
        <title>The complete genome of Treponema brennaborense DSM 12168.</title>
        <authorList>
            <person name="Lucas S."/>
            <person name="Han J."/>
            <person name="Lapidus A."/>
            <person name="Bruce D."/>
            <person name="Goodwin L."/>
            <person name="Pitluck S."/>
            <person name="Peters L."/>
            <person name="Kyrpides N."/>
            <person name="Mavromatis K."/>
            <person name="Ivanova N."/>
            <person name="Mikhailova N."/>
            <person name="Pagani I."/>
            <person name="Teshima H."/>
            <person name="Detter J.C."/>
            <person name="Tapia R."/>
            <person name="Han C."/>
            <person name="Land M."/>
            <person name="Hauser L."/>
            <person name="Markowitz V."/>
            <person name="Cheng J.-F."/>
            <person name="Hugenholtz P."/>
            <person name="Woyke T."/>
            <person name="Wu D."/>
            <person name="Gronow S."/>
            <person name="Wellnitz S."/>
            <person name="Brambilla E."/>
            <person name="Klenk H.-P."/>
            <person name="Eisen J.A."/>
        </authorList>
    </citation>
    <scope>NUCLEOTIDE SEQUENCE [LARGE SCALE GENOMIC DNA]</scope>
    <source>
        <strain evidence="4">DSM 12168 / CIP 105900 / DD5/3</strain>
    </source>
</reference>
<feature type="signal peptide" evidence="2">
    <location>
        <begin position="1"/>
        <end position="26"/>
    </location>
</feature>
<dbReference type="PROSITE" id="PS51257">
    <property type="entry name" value="PROKAR_LIPOPROTEIN"/>
    <property type="match status" value="1"/>
</dbReference>
<gene>
    <name evidence="3" type="ordered locus">Trebr_0805</name>
</gene>
<dbReference type="STRING" id="906968.Trebr_0805"/>
<feature type="region of interest" description="Disordered" evidence="1">
    <location>
        <begin position="86"/>
        <end position="123"/>
    </location>
</feature>
<evidence type="ECO:0000313" key="3">
    <source>
        <dbReference type="EMBL" id="AEE16241.1"/>
    </source>
</evidence>
<evidence type="ECO:0000313" key="4">
    <source>
        <dbReference type="Proteomes" id="UP000006546"/>
    </source>
</evidence>
<evidence type="ECO:0000256" key="2">
    <source>
        <dbReference type="SAM" id="SignalP"/>
    </source>
</evidence>
<keyword evidence="4" id="KW-1185">Reference proteome</keyword>
<keyword evidence="2" id="KW-0732">Signal</keyword>
<protein>
    <recommendedName>
        <fullName evidence="5">Lipoprotein</fullName>
    </recommendedName>
</protein>
<proteinExistence type="predicted"/>
<accession>F4LIR6</accession>
<sequence>MKKTNTICTVAAVCSALLLITATTMLTGCLEAEPQTQDETAAAAVQNDTLPEANTYAEPQFSDSPETAAERNAAVDAMADTANTAATYGLAGETSENMTEEPIPADLGTESESVHTENGTLIN</sequence>
<dbReference type="Proteomes" id="UP000006546">
    <property type="component" value="Chromosome"/>
</dbReference>
<dbReference type="RefSeq" id="WP_013757960.1">
    <property type="nucleotide sequence ID" value="NC_015500.1"/>
</dbReference>
<feature type="region of interest" description="Disordered" evidence="1">
    <location>
        <begin position="45"/>
        <end position="72"/>
    </location>
</feature>
<evidence type="ECO:0000256" key="1">
    <source>
        <dbReference type="SAM" id="MobiDB-lite"/>
    </source>
</evidence>
<feature type="chain" id="PRO_5003317694" description="Lipoprotein" evidence="2">
    <location>
        <begin position="27"/>
        <end position="123"/>
    </location>
</feature>
<evidence type="ECO:0008006" key="5">
    <source>
        <dbReference type="Google" id="ProtNLM"/>
    </source>
</evidence>
<name>F4LIR6_TREBD</name>
<dbReference type="HOGENOM" id="CLU_2014242_0_0_12"/>
<dbReference type="EMBL" id="CP002696">
    <property type="protein sequence ID" value="AEE16241.1"/>
    <property type="molecule type" value="Genomic_DNA"/>
</dbReference>
<dbReference type="KEGG" id="tbe:Trebr_0805"/>
<organism evidence="3 4">
    <name type="scientific">Treponema brennaborense (strain DSM 12168 / CIP 105900 / DD5/3)</name>
    <dbReference type="NCBI Taxonomy" id="906968"/>
    <lineage>
        <taxon>Bacteria</taxon>
        <taxon>Pseudomonadati</taxon>
        <taxon>Spirochaetota</taxon>
        <taxon>Spirochaetia</taxon>
        <taxon>Spirochaetales</taxon>
        <taxon>Treponemataceae</taxon>
        <taxon>Treponema</taxon>
    </lineage>
</organism>
<dbReference type="AlphaFoldDB" id="F4LIR6"/>